<accession>A0ABR2X0J7</accession>
<feature type="chain" id="PRO_5047325401" evidence="1">
    <location>
        <begin position="25"/>
        <end position="132"/>
    </location>
</feature>
<name>A0ABR2X0J7_9FUNG</name>
<dbReference type="Proteomes" id="UP001479436">
    <property type="component" value="Unassembled WGS sequence"/>
</dbReference>
<proteinExistence type="predicted"/>
<comment type="caution">
    <text evidence="2">The sequence shown here is derived from an EMBL/GenBank/DDBJ whole genome shotgun (WGS) entry which is preliminary data.</text>
</comment>
<reference evidence="2 3" key="1">
    <citation type="submission" date="2023-04" db="EMBL/GenBank/DDBJ databases">
        <title>Genome of Basidiobolus ranarum AG-B5.</title>
        <authorList>
            <person name="Stajich J.E."/>
            <person name="Carter-House D."/>
            <person name="Gryganskyi A."/>
        </authorList>
    </citation>
    <scope>NUCLEOTIDE SEQUENCE [LARGE SCALE GENOMIC DNA]</scope>
    <source>
        <strain evidence="2 3">AG-B5</strain>
    </source>
</reference>
<keyword evidence="3" id="KW-1185">Reference proteome</keyword>
<dbReference type="EMBL" id="JASJQH010000087">
    <property type="protein sequence ID" value="KAK9767292.1"/>
    <property type="molecule type" value="Genomic_DNA"/>
</dbReference>
<evidence type="ECO:0000313" key="2">
    <source>
        <dbReference type="EMBL" id="KAK9767292.1"/>
    </source>
</evidence>
<evidence type="ECO:0000256" key="1">
    <source>
        <dbReference type="SAM" id="SignalP"/>
    </source>
</evidence>
<organism evidence="2 3">
    <name type="scientific">Basidiobolus ranarum</name>
    <dbReference type="NCBI Taxonomy" id="34480"/>
    <lineage>
        <taxon>Eukaryota</taxon>
        <taxon>Fungi</taxon>
        <taxon>Fungi incertae sedis</taxon>
        <taxon>Zoopagomycota</taxon>
        <taxon>Entomophthoromycotina</taxon>
        <taxon>Basidiobolomycetes</taxon>
        <taxon>Basidiobolales</taxon>
        <taxon>Basidiobolaceae</taxon>
        <taxon>Basidiobolus</taxon>
    </lineage>
</organism>
<gene>
    <name evidence="2" type="ORF">K7432_003023</name>
</gene>
<evidence type="ECO:0000313" key="3">
    <source>
        <dbReference type="Proteomes" id="UP001479436"/>
    </source>
</evidence>
<keyword evidence="1" id="KW-0732">Signal</keyword>
<protein>
    <submittedName>
        <fullName evidence="2">Uncharacterized protein</fullName>
    </submittedName>
</protein>
<feature type="signal peptide" evidence="1">
    <location>
        <begin position="1"/>
        <end position="24"/>
    </location>
</feature>
<sequence>MPLRFAAVTIFGIVMLATVTPVFAKNGIYSGDGYDLISALYKLYNSAIKPLDGVEYKVASGELTPSKAAKSVANVAKEIMEQSIILVKKYPISARKKKAKLYELKNQYTEQLKEVVSKIEEVAKKVPSENGT</sequence>